<dbReference type="InterPro" id="IPR011009">
    <property type="entry name" value="Kinase-like_dom_sf"/>
</dbReference>
<keyword evidence="5" id="KW-1003">Cell membrane</keyword>
<dbReference type="SUPFAM" id="SSF49899">
    <property type="entry name" value="Concanavalin A-like lectins/glucanases"/>
    <property type="match status" value="1"/>
</dbReference>
<dbReference type="InterPro" id="IPR001220">
    <property type="entry name" value="Legume_lectin_dom"/>
</dbReference>
<dbReference type="GO" id="GO:0009626">
    <property type="term" value="P:plant-type hypersensitive response"/>
    <property type="evidence" value="ECO:0007669"/>
    <property type="project" value="UniProtKB-ARBA"/>
</dbReference>
<feature type="binding site" evidence="22">
    <location>
        <position position="388"/>
    </location>
    <ligand>
        <name>ATP</name>
        <dbReference type="ChEBI" id="CHEBI:30616"/>
    </ligand>
</feature>
<dbReference type="Gene3D" id="1.10.510.10">
    <property type="entry name" value="Transferase(Phosphotransferase) domain 1"/>
    <property type="match status" value="1"/>
</dbReference>
<evidence type="ECO:0000256" key="13">
    <source>
        <dbReference type="ARBA" id="ARBA00022821"/>
    </source>
</evidence>
<dbReference type="EMBL" id="JAUJYO010000016">
    <property type="protein sequence ID" value="KAK1295430.1"/>
    <property type="molecule type" value="Genomic_DNA"/>
</dbReference>
<dbReference type="Pfam" id="PF00069">
    <property type="entry name" value="Pkinase"/>
    <property type="match status" value="1"/>
</dbReference>
<evidence type="ECO:0000256" key="12">
    <source>
        <dbReference type="ARBA" id="ARBA00022777"/>
    </source>
</evidence>
<evidence type="ECO:0000256" key="3">
    <source>
        <dbReference type="ARBA" id="ARBA00010217"/>
    </source>
</evidence>
<feature type="signal peptide" evidence="24">
    <location>
        <begin position="1"/>
        <end position="22"/>
    </location>
</feature>
<keyword evidence="18" id="KW-0325">Glycoprotein</keyword>
<comment type="similarity">
    <text evidence="2">In the N-terminal section; belongs to the leguminous lectin family.</text>
</comment>
<reference evidence="26" key="2">
    <citation type="submission" date="2023-06" db="EMBL/GenBank/DDBJ databases">
        <authorList>
            <person name="Ma L."/>
            <person name="Liu K.-W."/>
            <person name="Li Z."/>
            <person name="Hsiao Y.-Y."/>
            <person name="Qi Y."/>
            <person name="Fu T."/>
            <person name="Tang G."/>
            <person name="Zhang D."/>
            <person name="Sun W.-H."/>
            <person name="Liu D.-K."/>
            <person name="Li Y."/>
            <person name="Chen G.-Z."/>
            <person name="Liu X.-D."/>
            <person name="Liao X.-Y."/>
            <person name="Jiang Y.-T."/>
            <person name="Yu X."/>
            <person name="Hao Y."/>
            <person name="Huang J."/>
            <person name="Zhao X.-W."/>
            <person name="Ke S."/>
            <person name="Chen Y.-Y."/>
            <person name="Wu W.-L."/>
            <person name="Hsu J.-L."/>
            <person name="Lin Y.-F."/>
            <person name="Huang M.-D."/>
            <person name="Li C.-Y."/>
            <person name="Huang L."/>
            <person name="Wang Z.-W."/>
            <person name="Zhao X."/>
            <person name="Zhong W.-Y."/>
            <person name="Peng D.-H."/>
            <person name="Ahmad S."/>
            <person name="Lan S."/>
            <person name="Zhang J.-S."/>
            <person name="Tsai W.-C."/>
            <person name="Van De Peer Y."/>
            <person name="Liu Z.-J."/>
        </authorList>
    </citation>
    <scope>NUCLEOTIDE SEQUENCE</scope>
    <source>
        <strain evidence="26">CP</strain>
        <tissue evidence="26">Leaves</tissue>
    </source>
</reference>
<comment type="function">
    <text evidence="19">Involved in resistance response to the pathogenic oomycetes Phytophthora infestans and Phytophthora capsici.</text>
</comment>
<dbReference type="PROSITE" id="PS50011">
    <property type="entry name" value="PROTEIN_KINASE_DOM"/>
    <property type="match status" value="1"/>
</dbReference>
<dbReference type="GO" id="GO:0005524">
    <property type="term" value="F:ATP binding"/>
    <property type="evidence" value="ECO:0007669"/>
    <property type="project" value="UniProtKB-UniRule"/>
</dbReference>
<feature type="transmembrane region" description="Helical" evidence="23">
    <location>
        <begin position="291"/>
        <end position="311"/>
    </location>
</feature>
<evidence type="ECO:0000256" key="2">
    <source>
        <dbReference type="ARBA" id="ARBA00008536"/>
    </source>
</evidence>
<evidence type="ECO:0000256" key="20">
    <source>
        <dbReference type="ARBA" id="ARBA00058818"/>
    </source>
</evidence>
<dbReference type="InterPro" id="IPR017441">
    <property type="entry name" value="Protein_kinase_ATP_BS"/>
</dbReference>
<evidence type="ECO:0000256" key="4">
    <source>
        <dbReference type="ARBA" id="ARBA00012513"/>
    </source>
</evidence>
<keyword evidence="16 23" id="KW-0472">Membrane</keyword>
<evidence type="ECO:0000256" key="11">
    <source>
        <dbReference type="ARBA" id="ARBA00022741"/>
    </source>
</evidence>
<feature type="chain" id="PRO_5043631122" description="non-specific serine/threonine protein kinase" evidence="24">
    <location>
        <begin position="23"/>
        <end position="684"/>
    </location>
</feature>
<dbReference type="AlphaFoldDB" id="A0AAV9D2H1"/>
<evidence type="ECO:0000256" key="6">
    <source>
        <dbReference type="ARBA" id="ARBA00022527"/>
    </source>
</evidence>
<evidence type="ECO:0000256" key="14">
    <source>
        <dbReference type="ARBA" id="ARBA00022840"/>
    </source>
</evidence>
<evidence type="ECO:0000256" key="21">
    <source>
        <dbReference type="ARBA" id="ARBA00063357"/>
    </source>
</evidence>
<evidence type="ECO:0000256" key="16">
    <source>
        <dbReference type="ARBA" id="ARBA00023136"/>
    </source>
</evidence>
<dbReference type="EC" id="2.7.11.1" evidence="4"/>
<keyword evidence="11 22" id="KW-0547">Nucleotide-binding</keyword>
<dbReference type="FunFam" id="1.10.510.10:FF:000240">
    <property type="entry name" value="Lectin-domain containing receptor kinase A4.3"/>
    <property type="match status" value="1"/>
</dbReference>
<dbReference type="PROSITE" id="PS00107">
    <property type="entry name" value="PROTEIN_KINASE_ATP"/>
    <property type="match status" value="1"/>
</dbReference>
<dbReference type="InterPro" id="IPR000719">
    <property type="entry name" value="Prot_kinase_dom"/>
</dbReference>
<dbReference type="Gene3D" id="2.60.120.200">
    <property type="match status" value="1"/>
</dbReference>
<name>A0AAV9D2H1_ACOCL</name>
<evidence type="ECO:0000256" key="18">
    <source>
        <dbReference type="ARBA" id="ARBA00023180"/>
    </source>
</evidence>
<dbReference type="GO" id="GO:0005886">
    <property type="term" value="C:plasma membrane"/>
    <property type="evidence" value="ECO:0007669"/>
    <property type="project" value="UniProtKB-SubCell"/>
</dbReference>
<dbReference type="FunFam" id="2.60.120.200:FF:000103">
    <property type="entry name" value="L-type lectin-domain containing receptor kinase IX.1"/>
    <property type="match status" value="1"/>
</dbReference>
<dbReference type="SUPFAM" id="SSF56112">
    <property type="entry name" value="Protein kinase-like (PK-like)"/>
    <property type="match status" value="1"/>
</dbReference>
<keyword evidence="10" id="KW-0430">Lectin</keyword>
<dbReference type="CDD" id="cd06899">
    <property type="entry name" value="lectin_legume_LecRK_Arcelin_ConA"/>
    <property type="match status" value="1"/>
</dbReference>
<keyword evidence="14 22" id="KW-0067">ATP-binding</keyword>
<comment type="function">
    <text evidence="20">Promotes hydrogen peroxide H(2)O(2) production and cell death.</text>
</comment>
<dbReference type="Gene3D" id="3.30.200.20">
    <property type="entry name" value="Phosphorylase Kinase, domain 1"/>
    <property type="match status" value="1"/>
</dbReference>
<evidence type="ECO:0000313" key="26">
    <source>
        <dbReference type="EMBL" id="KAK1295430.1"/>
    </source>
</evidence>
<dbReference type="InterPro" id="IPR008271">
    <property type="entry name" value="Ser/Thr_kinase_AS"/>
</dbReference>
<dbReference type="PROSITE" id="PS00307">
    <property type="entry name" value="LECTIN_LEGUME_BETA"/>
    <property type="match status" value="1"/>
</dbReference>
<dbReference type="FunFam" id="3.30.200.20:FF:000168">
    <property type="entry name" value="L-type lectin-domain containing receptor kinase IX.1"/>
    <property type="match status" value="1"/>
</dbReference>
<evidence type="ECO:0000256" key="15">
    <source>
        <dbReference type="ARBA" id="ARBA00022989"/>
    </source>
</evidence>
<feature type="domain" description="Protein kinase" evidence="25">
    <location>
        <begin position="358"/>
        <end position="615"/>
    </location>
</feature>
<keyword evidence="6" id="KW-0723">Serine/threonine-protein kinase</keyword>
<keyword evidence="12 26" id="KW-0418">Kinase</keyword>
<keyword evidence="13" id="KW-0611">Plant defense</keyword>
<protein>
    <recommendedName>
        <fullName evidence="4">non-specific serine/threonine protein kinase</fullName>
        <ecNumber evidence="4">2.7.11.1</ecNumber>
    </recommendedName>
</protein>
<evidence type="ECO:0000256" key="10">
    <source>
        <dbReference type="ARBA" id="ARBA00022734"/>
    </source>
</evidence>
<dbReference type="PANTHER" id="PTHR27007">
    <property type="match status" value="1"/>
</dbReference>
<evidence type="ECO:0000259" key="25">
    <source>
        <dbReference type="PROSITE" id="PS50011"/>
    </source>
</evidence>
<proteinExistence type="inferred from homology"/>
<evidence type="ECO:0000256" key="17">
    <source>
        <dbReference type="ARBA" id="ARBA00023170"/>
    </source>
</evidence>
<dbReference type="InterPro" id="IPR050528">
    <property type="entry name" value="L-type_Lectin-RKs"/>
</dbReference>
<evidence type="ECO:0000256" key="1">
    <source>
        <dbReference type="ARBA" id="ARBA00004251"/>
    </source>
</evidence>
<gene>
    <name evidence="26" type="primary">LECRK91</name>
    <name evidence="26" type="ORF">QJS10_CPA16g00457</name>
</gene>
<keyword evidence="15 23" id="KW-1133">Transmembrane helix</keyword>
<comment type="caution">
    <text evidence="26">The sequence shown here is derived from an EMBL/GenBank/DDBJ whole genome shotgun (WGS) entry which is preliminary data.</text>
</comment>
<reference evidence="26" key="1">
    <citation type="journal article" date="2023" name="Nat. Commun.">
        <title>Diploid and tetraploid genomes of Acorus and the evolution of monocots.</title>
        <authorList>
            <person name="Ma L."/>
            <person name="Liu K.W."/>
            <person name="Li Z."/>
            <person name="Hsiao Y.Y."/>
            <person name="Qi Y."/>
            <person name="Fu T."/>
            <person name="Tang G.D."/>
            <person name="Zhang D."/>
            <person name="Sun W.H."/>
            <person name="Liu D.K."/>
            <person name="Li Y."/>
            <person name="Chen G.Z."/>
            <person name="Liu X.D."/>
            <person name="Liao X.Y."/>
            <person name="Jiang Y.T."/>
            <person name="Yu X."/>
            <person name="Hao Y."/>
            <person name="Huang J."/>
            <person name="Zhao X.W."/>
            <person name="Ke S."/>
            <person name="Chen Y.Y."/>
            <person name="Wu W.L."/>
            <person name="Hsu J.L."/>
            <person name="Lin Y.F."/>
            <person name="Huang M.D."/>
            <person name="Li C.Y."/>
            <person name="Huang L."/>
            <person name="Wang Z.W."/>
            <person name="Zhao X."/>
            <person name="Zhong W.Y."/>
            <person name="Peng D.H."/>
            <person name="Ahmad S."/>
            <person name="Lan S."/>
            <person name="Zhang J.S."/>
            <person name="Tsai W.C."/>
            <person name="Van de Peer Y."/>
            <person name="Liu Z.J."/>
        </authorList>
    </citation>
    <scope>NUCLEOTIDE SEQUENCE</scope>
    <source>
        <strain evidence="26">CP</strain>
    </source>
</reference>
<dbReference type="InterPro" id="IPR013320">
    <property type="entry name" value="ConA-like_dom_sf"/>
</dbReference>
<dbReference type="Proteomes" id="UP001180020">
    <property type="component" value="Unassembled WGS sequence"/>
</dbReference>
<evidence type="ECO:0000256" key="9">
    <source>
        <dbReference type="ARBA" id="ARBA00022729"/>
    </source>
</evidence>
<organism evidence="26 27">
    <name type="scientific">Acorus calamus</name>
    <name type="common">Sweet flag</name>
    <dbReference type="NCBI Taxonomy" id="4465"/>
    <lineage>
        <taxon>Eukaryota</taxon>
        <taxon>Viridiplantae</taxon>
        <taxon>Streptophyta</taxon>
        <taxon>Embryophyta</taxon>
        <taxon>Tracheophyta</taxon>
        <taxon>Spermatophyta</taxon>
        <taxon>Magnoliopsida</taxon>
        <taxon>Liliopsida</taxon>
        <taxon>Acoraceae</taxon>
        <taxon>Acorus</taxon>
    </lineage>
</organism>
<evidence type="ECO:0000256" key="22">
    <source>
        <dbReference type="PROSITE-ProRule" id="PRU10141"/>
    </source>
</evidence>
<accession>A0AAV9D2H1</accession>
<dbReference type="SMART" id="SM00220">
    <property type="entry name" value="S_TKc"/>
    <property type="match status" value="1"/>
</dbReference>
<evidence type="ECO:0000256" key="24">
    <source>
        <dbReference type="SAM" id="SignalP"/>
    </source>
</evidence>
<comment type="similarity">
    <text evidence="3">In the C-terminal section; belongs to the protein kinase superfamily. Ser/Thr protein kinase family.</text>
</comment>
<evidence type="ECO:0000256" key="23">
    <source>
        <dbReference type="SAM" id="Phobius"/>
    </source>
</evidence>
<keyword evidence="7" id="KW-0808">Transferase</keyword>
<dbReference type="GO" id="GO:0030246">
    <property type="term" value="F:carbohydrate binding"/>
    <property type="evidence" value="ECO:0007669"/>
    <property type="project" value="UniProtKB-KW"/>
</dbReference>
<dbReference type="Pfam" id="PF00139">
    <property type="entry name" value="Lectin_legB"/>
    <property type="match status" value="1"/>
</dbReference>
<keyword evidence="17 26" id="KW-0675">Receptor</keyword>
<keyword evidence="8 23" id="KW-0812">Transmembrane</keyword>
<evidence type="ECO:0000256" key="19">
    <source>
        <dbReference type="ARBA" id="ARBA00058054"/>
    </source>
</evidence>
<dbReference type="PROSITE" id="PS00108">
    <property type="entry name" value="PROTEIN_KINASE_ST"/>
    <property type="match status" value="1"/>
</dbReference>
<evidence type="ECO:0000313" key="27">
    <source>
        <dbReference type="Proteomes" id="UP001180020"/>
    </source>
</evidence>
<sequence length="684" mass="75453">MAFYIYVPMIFLFFHFMSSANSLHFNFSRFDQNSNDIIKVGDASASGGSIELTRNKIDASSLSGSSGRAIFNQTVPIWHPMTRELTDFTTHFTFSITAVNTTNPNSGDGLTFFLAPNGSTVPDASEGGCLSLVSFKDKFNSSAPFVAVEFDTYPNLDWDPLDGPNHIGIDINSIRSVKNVTWDYRFDKGEVANAWVVYSARLKRLSVYLTYEKDPIFDAHNVTLSYDVDLRDILPEQVNVGFSATTGASTELHSVRSWVFNSTLNTPANTTSTLAAPAPQVKSRSQFLKNAGAVGGVTAAVIVLGVVWYLVWVMKSRRQRGATEDDDGDIEMDVDMLETERGPRRFPYSTLAAATNNFNVDQKLGEGGFGEVHRGFLRDLGLDVAVKKVSASSTQGKKEYLSEVNIISRLRHHNLVQLIGYCHNKGRFLLVYELVPNGSLDSHLFGSRGSLSFADRHKIALGLASALLYLHEEWTQCVLHRDIKTSNVMLDSNFEAKLGDFGLARLVDHDQNLQTTDVAGTRGYLAPECYYTSKASCRESDVYSFGVVVLEIGYGRKAIDFKAGEGKVELVKWVWELYGTGKVIEAVDERLGTDYRVREMERLMIVGLWCAHPDYLSRPSIRQAIGVLKSEAPLPELPWKLPVPVFLVPTPSTGLSMSSYTASSSSGVATDSTSSSAFSYNVAQ</sequence>
<comment type="subcellular location">
    <subcellularLocation>
        <location evidence="1">Cell membrane</location>
        <topology evidence="1">Single-pass type I membrane protein</topology>
    </subcellularLocation>
</comment>
<keyword evidence="9 24" id="KW-0732">Signal</keyword>
<evidence type="ECO:0000256" key="7">
    <source>
        <dbReference type="ARBA" id="ARBA00022679"/>
    </source>
</evidence>
<dbReference type="GO" id="GO:0002229">
    <property type="term" value="P:defense response to oomycetes"/>
    <property type="evidence" value="ECO:0007669"/>
    <property type="project" value="UniProtKB-ARBA"/>
</dbReference>
<evidence type="ECO:0000256" key="5">
    <source>
        <dbReference type="ARBA" id="ARBA00022475"/>
    </source>
</evidence>
<dbReference type="InterPro" id="IPR019825">
    <property type="entry name" value="Lectin_legB_Mn/Ca_BS"/>
</dbReference>
<keyword evidence="27" id="KW-1185">Reference proteome</keyword>
<evidence type="ECO:0000256" key="8">
    <source>
        <dbReference type="ARBA" id="ARBA00022692"/>
    </source>
</evidence>
<dbReference type="GO" id="GO:0004674">
    <property type="term" value="F:protein serine/threonine kinase activity"/>
    <property type="evidence" value="ECO:0007669"/>
    <property type="project" value="UniProtKB-KW"/>
</dbReference>
<comment type="subunit">
    <text evidence="21">Interacts with ABCG40.</text>
</comment>